<feature type="coiled-coil region" evidence="1">
    <location>
        <begin position="730"/>
        <end position="1004"/>
    </location>
</feature>
<proteinExistence type="predicted"/>
<feature type="coiled-coil region" evidence="1">
    <location>
        <begin position="118"/>
        <end position="238"/>
    </location>
</feature>
<dbReference type="PANTHER" id="PTHR45615">
    <property type="entry name" value="MYOSIN HEAVY CHAIN, NON-MUSCLE"/>
    <property type="match status" value="1"/>
</dbReference>
<keyword evidence="4" id="KW-1185">Reference proteome</keyword>
<feature type="region of interest" description="Disordered" evidence="2">
    <location>
        <begin position="1345"/>
        <end position="1393"/>
    </location>
</feature>
<evidence type="ECO:0000313" key="4">
    <source>
        <dbReference type="Proteomes" id="UP000747399"/>
    </source>
</evidence>
<feature type="region of interest" description="Disordered" evidence="2">
    <location>
        <begin position="2136"/>
        <end position="2208"/>
    </location>
</feature>
<evidence type="ECO:0000256" key="1">
    <source>
        <dbReference type="SAM" id="Coils"/>
    </source>
</evidence>
<feature type="coiled-coil region" evidence="1">
    <location>
        <begin position="375"/>
        <end position="511"/>
    </location>
</feature>
<dbReference type="PANTHER" id="PTHR45615:SF66">
    <property type="entry name" value="CARD DOMAIN-CONTAINING PROTEIN"/>
    <property type="match status" value="1"/>
</dbReference>
<dbReference type="EMBL" id="BNCO01000006">
    <property type="protein sequence ID" value="GIL48847.1"/>
    <property type="molecule type" value="Genomic_DNA"/>
</dbReference>
<feature type="compositionally biased region" description="Acidic residues" evidence="2">
    <location>
        <begin position="2188"/>
        <end position="2201"/>
    </location>
</feature>
<keyword evidence="1" id="KW-0175">Coiled coil</keyword>
<reference evidence="3" key="1">
    <citation type="journal article" date="2021" name="Proc. Natl. Acad. Sci. U.S.A.">
        <title>Three genomes in the algal genus Volvox reveal the fate of a haploid sex-determining region after a transition to homothallism.</title>
        <authorList>
            <person name="Yamamoto K."/>
            <person name="Hamaji T."/>
            <person name="Kawai-Toyooka H."/>
            <person name="Matsuzaki R."/>
            <person name="Takahashi F."/>
            <person name="Nishimura Y."/>
            <person name="Kawachi M."/>
            <person name="Noguchi H."/>
            <person name="Minakuchi Y."/>
            <person name="Umen J.G."/>
            <person name="Toyoda A."/>
            <person name="Nozaki H."/>
        </authorList>
    </citation>
    <scope>NUCLEOTIDE SEQUENCE</scope>
    <source>
        <strain evidence="3">NIES-3780</strain>
    </source>
</reference>
<protein>
    <submittedName>
        <fullName evidence="3">Uncharacterized protein</fullName>
    </submittedName>
</protein>
<evidence type="ECO:0000256" key="2">
    <source>
        <dbReference type="SAM" id="MobiDB-lite"/>
    </source>
</evidence>
<name>A0A8J4EYA8_9CHLO</name>
<gene>
    <name evidence="3" type="ORF">Vafri_5270</name>
</gene>
<feature type="compositionally biased region" description="Polar residues" evidence="2">
    <location>
        <begin position="2149"/>
        <end position="2164"/>
    </location>
</feature>
<sequence length="2439" mass="259930">MGPGDPETAVTGSLGTGRGPNVHSILAGDENFTSESIKSSIPYNGAAEAGEVSTTDISELITELQMMLDEANEHQEDNPRSIQLVPVGGARWREVHSRLVSQAGAPSYSLDSSPSLEVVELQAQLQQSSNALKSSKQQLETLSARVEELEASLEAEVERMMASVQMELQAAHDRHQAELHELQGRLKQQEEAAAEVVAAASAREAALQESLRSANYGAKQAEDAAEAERNIARQLLLRLRAYEELWWKLQMELPLNVASECMADTEADSEDLASRPWQRLSVTPRPESLLDAARVLQAQLRDQTARSAAAADSVAAAAAASAADAAAWRTRAEHAEADAAAASLAAHELHSSLGATVAALHEEAAALHAGLTSDLEQRQVQVAELAASNTELEARVVRLNSEVASLCSLQNALQAELLEAGERHVALKVEISNLQAELLQARAQKDALAGEVSDLREELQEVRGQKAEFESRISQLDGELRSVRASENAQCSNLLKERQQWEEERMVMQGEWTRLAAAAAELLVAAEDSDARSLACAKQTAAALEEALGPAAVHLADMRRAFELEQEKLRLQVIELYERLGQARARLLAQAARHEEVREADRVAERAVQAALRDEAAAATVAALCSRAFRAVERAAAVTDAADAAAALTVAHHHVAQQTARAVCSHMMRRVEANDAKAAAMEMTLRQAQTEKQHTDALAALSAARLADQATAAARVQALGAQLAESQHACDDLSSRFTELQDRLKHEEASKAVLTAQLNEALASNAAAVIAAEAAQGRLEAKETAVAQLQVELAAVEQERHESGEALQKQLTESLAAQVVAKGQLASALCELEALRHQLNAAISERQHREAEVVATQRAMTELSDQLMKVKASSVELQARVAVSREEREGLEAQLAEAQAASAELRVRVAAADAFSSDLLEQMTTARDAMLLQYQKQHVAAELEREQWTSELALAESARQASERECALQEAKVREMCTELEVARAELQKALSDLEQERAAHVSMKIHIESEQTTRASPQDQLCDAPVCAKTVGAPLAVAARTSTSADCLRTTLAEGPLSHRLDLDGGAECETEAPDGSAYAASSSARQTWAESGPTVAISLSTEGYNSGIAHASSGRCSTDLPRYEQRYGQSEPDRLTRRGPDVTTVTDVLQAPATALPQLKSPSLLFAVRREGGQRRECSLVAQDSPRRRHSGAQVSSLGTLDLGVGSDEETVRSERELDLCRRLSMLRDLLEAEREANAARVVTLQALRSAERKELQRQLEALSAVAASTSYCKVDGCVRTGDNVAFLQARPRETNPEPHVRQHSISGTWELPPPCEAFVPRSSAPTIGDFNSGTSVELTGHHARRRISEPQRQRTGLPPLPPCAHDPQQHPHQRPSLERSISQNSDRSTGSSSYWLPAAAALAAAAADYDLYHEPIWMANAAFGSTVSLGCPSSATASETQVVDLAETIANLRAELAASQEALRKECSTVKPESRAELTTGGAAAETMQTLGRSIDGCRRTAVTAGTPLKDEESTLLPSASLATAAVLSGSQADGNGESDPISELVRTLEVERTEHAVRQLVLRALCVVERRALQRELADAHAAHATAEADAHEVRGRLAALLMTYARVCGEVEMLRAARDELAAELGPLKRALERLRTHNGQLRMEASEAGVQRAADAEAAATAAVDAAASIATSEAREAALTARCAALAARCEDLELQLRIAVTVAPEPGAASEADTRLGLGESSRSQLEAEVLELRSELASSASALERLRVDHALARQDRQRLQQQLALLLVHTAVAQEAAAELCSSLHAANTDLDVQETKSDGQGREVARAQAKGAAAWQQLASISADGRQRPAETWAWERQALMLQEQLTQIVWATQSDSPLVATAMCDSLVVLSPQEATGGSAAFSPTAALQTALAAGTVRSPSSEATVTTALLQGTGWAGSSCRAGIGRRCLSDIDLSSLAKRAGKAAAAVRLLTARQQQQQQQPSRDIIFPLSAGLSPLRQHDAGGRDPFLHGLAPITVHHFAQTEQICNLQHCGSTAADGAAFTMSATVTAAAPRLPDGAAVGVAVFDAAVISENIPRDTAAAAKGSDGSVHSLIPAVETIVGAGNASAAASPLYQAKPQLRRQVLRLPGYRQQFGLASNWDVPTSPEMAYSPVPSPSSTRWSEPYRRSQSAGGMLPPIFASPKPPSTSPLLRLDEVEEGDQEQEDAQEQMERKREEWLPEGYEIPEPGAGDGYSGVSNNSVDVVPEDIGRGAGLTLGRAASETDMHLFYNPMFTTFQEATGAGLGGGRRGLQVLPASARTASEDASYVTDLQAALAGARPAGDCTLPAAAGQAYPSRPQALSSRRGIGTVFARARRLSADHRAGASERALLLQGIPLWPMSASRTQPASLAGAPLSGSDLGSAFSAGGADGGEWLVPVSRSNPVVKLYKKISKRLSSSSRDNREGL</sequence>
<feature type="region of interest" description="Disordered" evidence="2">
    <location>
        <begin position="1186"/>
        <end position="1211"/>
    </location>
</feature>
<feature type="compositionally biased region" description="Polar residues" evidence="2">
    <location>
        <begin position="1382"/>
        <end position="1393"/>
    </location>
</feature>
<feature type="coiled-coil region" evidence="1">
    <location>
        <begin position="1438"/>
        <end position="1465"/>
    </location>
</feature>
<organism evidence="3 4">
    <name type="scientific">Volvox africanus</name>
    <dbReference type="NCBI Taxonomy" id="51714"/>
    <lineage>
        <taxon>Eukaryota</taxon>
        <taxon>Viridiplantae</taxon>
        <taxon>Chlorophyta</taxon>
        <taxon>core chlorophytes</taxon>
        <taxon>Chlorophyceae</taxon>
        <taxon>CS clade</taxon>
        <taxon>Chlamydomonadales</taxon>
        <taxon>Volvocaceae</taxon>
        <taxon>Volvox</taxon>
    </lineage>
</organism>
<dbReference type="Proteomes" id="UP000747399">
    <property type="component" value="Unassembled WGS sequence"/>
</dbReference>
<evidence type="ECO:0000313" key="3">
    <source>
        <dbReference type="EMBL" id="GIL48847.1"/>
    </source>
</evidence>
<accession>A0A8J4EYA8</accession>
<comment type="caution">
    <text evidence="3">The sequence shown here is derived from an EMBL/GenBank/DDBJ whole genome shotgun (WGS) entry which is preliminary data.</text>
</comment>
<feature type="region of interest" description="Disordered" evidence="2">
    <location>
        <begin position="1"/>
        <end position="26"/>
    </location>
</feature>